<dbReference type="PANTHER" id="PTHR10192:SF5">
    <property type="entry name" value="GEPHYRIN"/>
    <property type="match status" value="1"/>
</dbReference>
<dbReference type="InterPro" id="IPR001453">
    <property type="entry name" value="MoaB/Mog_dom"/>
</dbReference>
<keyword evidence="4 6" id="KW-0501">Molybdenum cofactor biosynthesis</keyword>
<dbReference type="Gene3D" id="3.40.980.10">
    <property type="entry name" value="MoaB/Mog-like domain"/>
    <property type="match status" value="1"/>
</dbReference>
<dbReference type="SUPFAM" id="SSF63867">
    <property type="entry name" value="MoeA C-terminal domain-like"/>
    <property type="match status" value="1"/>
</dbReference>
<organism evidence="8 9">
    <name type="scientific">Persicitalea jodogahamensis</name>
    <dbReference type="NCBI Taxonomy" id="402147"/>
    <lineage>
        <taxon>Bacteria</taxon>
        <taxon>Pseudomonadati</taxon>
        <taxon>Bacteroidota</taxon>
        <taxon>Cytophagia</taxon>
        <taxon>Cytophagales</taxon>
        <taxon>Spirosomataceae</taxon>
        <taxon>Persicitalea</taxon>
    </lineage>
</organism>
<keyword evidence="6" id="KW-0479">Metal-binding</keyword>
<comment type="caution">
    <text evidence="8">The sequence shown here is derived from an EMBL/GenBank/DDBJ whole genome shotgun (WGS) entry which is preliminary data.</text>
</comment>
<dbReference type="Gene3D" id="2.170.190.11">
    <property type="entry name" value="Molybdopterin biosynthesis moea protein, domain 3"/>
    <property type="match status" value="1"/>
</dbReference>
<keyword evidence="6" id="KW-0460">Magnesium</keyword>
<dbReference type="GO" id="GO:0046872">
    <property type="term" value="F:metal ion binding"/>
    <property type="evidence" value="ECO:0007669"/>
    <property type="project" value="UniProtKB-UniRule"/>
</dbReference>
<feature type="domain" description="MoaB/Mog" evidence="7">
    <location>
        <begin position="176"/>
        <end position="325"/>
    </location>
</feature>
<dbReference type="Pfam" id="PF03454">
    <property type="entry name" value="MoeA_C"/>
    <property type="match status" value="1"/>
</dbReference>
<dbReference type="Pfam" id="PF00994">
    <property type="entry name" value="MoCF_biosynth"/>
    <property type="match status" value="1"/>
</dbReference>
<evidence type="ECO:0000313" key="9">
    <source>
        <dbReference type="Proteomes" id="UP000598271"/>
    </source>
</evidence>
<dbReference type="SUPFAM" id="SSF53218">
    <property type="entry name" value="Molybdenum cofactor biosynthesis proteins"/>
    <property type="match status" value="1"/>
</dbReference>
<dbReference type="InterPro" id="IPR036425">
    <property type="entry name" value="MoaB/Mog-like_dom_sf"/>
</dbReference>
<comment type="function">
    <text evidence="1 6">Catalyzes the insertion of molybdate into adenylated molybdopterin with the concomitant release of AMP.</text>
</comment>
<dbReference type="SUPFAM" id="SSF63882">
    <property type="entry name" value="MoeA N-terminal region -like"/>
    <property type="match status" value="1"/>
</dbReference>
<proteinExistence type="inferred from homology"/>
<dbReference type="EMBL" id="BMXF01000002">
    <property type="protein sequence ID" value="GHB73854.1"/>
    <property type="molecule type" value="Genomic_DNA"/>
</dbReference>
<dbReference type="CDD" id="cd00887">
    <property type="entry name" value="MoeA"/>
    <property type="match status" value="1"/>
</dbReference>
<dbReference type="GO" id="GO:0006777">
    <property type="term" value="P:Mo-molybdopterin cofactor biosynthetic process"/>
    <property type="evidence" value="ECO:0007669"/>
    <property type="project" value="UniProtKB-UniRule"/>
</dbReference>
<keyword evidence="6" id="KW-0808">Transferase</keyword>
<dbReference type="Gene3D" id="2.40.340.10">
    <property type="entry name" value="MoeA, C-terminal, domain IV"/>
    <property type="match status" value="1"/>
</dbReference>
<evidence type="ECO:0000256" key="6">
    <source>
        <dbReference type="RuleBase" id="RU365090"/>
    </source>
</evidence>
<evidence type="ECO:0000256" key="3">
    <source>
        <dbReference type="ARBA" id="ARBA00010763"/>
    </source>
</evidence>
<evidence type="ECO:0000313" key="8">
    <source>
        <dbReference type="EMBL" id="GHB73854.1"/>
    </source>
</evidence>
<dbReference type="InterPro" id="IPR005110">
    <property type="entry name" value="MoeA_linker/N"/>
</dbReference>
<comment type="similarity">
    <text evidence="3 6">Belongs to the MoeA family.</text>
</comment>
<dbReference type="NCBIfam" id="NF045515">
    <property type="entry name" value="Glp_gephyrin"/>
    <property type="match status" value="1"/>
</dbReference>
<comment type="cofactor">
    <cofactor evidence="6">
        <name>Mg(2+)</name>
        <dbReference type="ChEBI" id="CHEBI:18420"/>
    </cofactor>
</comment>
<protein>
    <recommendedName>
        <fullName evidence="6">Molybdopterin molybdenumtransferase</fullName>
        <ecNumber evidence="6">2.10.1.1</ecNumber>
    </recommendedName>
</protein>
<dbReference type="InterPro" id="IPR005111">
    <property type="entry name" value="MoeA_C_domain_IV"/>
</dbReference>
<name>A0A8J3D4W9_9BACT</name>
<dbReference type="AlphaFoldDB" id="A0A8J3D4W9"/>
<dbReference type="UniPathway" id="UPA00344"/>
<dbReference type="InterPro" id="IPR036688">
    <property type="entry name" value="MoeA_C_domain_IV_sf"/>
</dbReference>
<dbReference type="Pfam" id="PF03453">
    <property type="entry name" value="MoeA_N"/>
    <property type="match status" value="1"/>
</dbReference>
<dbReference type="GO" id="GO:0005829">
    <property type="term" value="C:cytosol"/>
    <property type="evidence" value="ECO:0007669"/>
    <property type="project" value="TreeGrafter"/>
</dbReference>
<dbReference type="PROSITE" id="PS01079">
    <property type="entry name" value="MOCF_BIOSYNTHESIS_2"/>
    <property type="match status" value="1"/>
</dbReference>
<comment type="catalytic activity">
    <reaction evidence="5">
        <text>adenylyl-molybdopterin + molybdate = Mo-molybdopterin + AMP + H(+)</text>
        <dbReference type="Rhea" id="RHEA:35047"/>
        <dbReference type="ChEBI" id="CHEBI:15378"/>
        <dbReference type="ChEBI" id="CHEBI:36264"/>
        <dbReference type="ChEBI" id="CHEBI:62727"/>
        <dbReference type="ChEBI" id="CHEBI:71302"/>
        <dbReference type="ChEBI" id="CHEBI:456215"/>
        <dbReference type="EC" id="2.10.1.1"/>
    </reaction>
</comment>
<accession>A0A8J3D4W9</accession>
<dbReference type="InterPro" id="IPR036135">
    <property type="entry name" value="MoeA_linker/N_sf"/>
</dbReference>
<evidence type="ECO:0000256" key="5">
    <source>
        <dbReference type="ARBA" id="ARBA00047317"/>
    </source>
</evidence>
<gene>
    <name evidence="8" type="ORF">GCM10007390_30060</name>
</gene>
<dbReference type="RefSeq" id="WP_189565282.1">
    <property type="nucleotide sequence ID" value="NZ_BMXF01000002.1"/>
</dbReference>
<evidence type="ECO:0000256" key="1">
    <source>
        <dbReference type="ARBA" id="ARBA00002901"/>
    </source>
</evidence>
<dbReference type="Proteomes" id="UP000598271">
    <property type="component" value="Unassembled WGS sequence"/>
</dbReference>
<dbReference type="EC" id="2.10.1.1" evidence="6"/>
<evidence type="ECO:0000256" key="4">
    <source>
        <dbReference type="ARBA" id="ARBA00023150"/>
    </source>
</evidence>
<keyword evidence="9" id="KW-1185">Reference proteome</keyword>
<dbReference type="NCBIfam" id="TIGR00177">
    <property type="entry name" value="molyb_syn"/>
    <property type="match status" value="1"/>
</dbReference>
<dbReference type="Gene3D" id="3.90.105.10">
    <property type="entry name" value="Molybdopterin biosynthesis moea protein, domain 2"/>
    <property type="match status" value="1"/>
</dbReference>
<evidence type="ECO:0000256" key="2">
    <source>
        <dbReference type="ARBA" id="ARBA00005046"/>
    </source>
</evidence>
<keyword evidence="6" id="KW-0500">Molybdenum</keyword>
<dbReference type="GO" id="GO:0061599">
    <property type="term" value="F:molybdopterin molybdotransferase activity"/>
    <property type="evidence" value="ECO:0007669"/>
    <property type="project" value="UniProtKB-UniRule"/>
</dbReference>
<sequence length="409" mass="44008">MISVQEAQSLIKSTVRVLYPEQKNLSEAVGQVLSEDVVSPLALPPFRQSSMDGYALHHADVAQSGITLPVVAESRAGNDTPQVLERGTALHILTGAPVPDGATAVVMKEKVERNDNEAAIQQFPVSEGQNVRSIGQQIRKGDLAMPKNTYLTPGSVGFLAGMNIQNVKVYRRPSVGILVTGDELVLPGNVLPGNDLPGNGGLRFGQIFESSSSMLAAVLRAEGILEVEIRYVPDDEAATIAALRDLTENNDVVLSTGGVSVGDYDFVGTALEEIGVETVFYKVRQRPGKPLFFGRNDDTIIFALPGNPASTLVCYYEYVLPALRLLSGRSDCFLPKLKLPITHAFSFHGERDEFLKATATTEAVTPLDGQESFALRSFAIANALIYLPAGQNTVQPGDLVEAHLLPFFC</sequence>
<dbReference type="InterPro" id="IPR008284">
    <property type="entry name" value="MoCF_biosynth_CS"/>
</dbReference>
<reference evidence="8 9" key="1">
    <citation type="journal article" date="2014" name="Int. J. Syst. Evol. Microbiol.">
        <title>Complete genome sequence of Corynebacterium casei LMG S-19264T (=DSM 44701T), isolated from a smear-ripened cheese.</title>
        <authorList>
            <consortium name="US DOE Joint Genome Institute (JGI-PGF)"/>
            <person name="Walter F."/>
            <person name="Albersmeier A."/>
            <person name="Kalinowski J."/>
            <person name="Ruckert C."/>
        </authorList>
    </citation>
    <scope>NUCLEOTIDE SEQUENCE [LARGE SCALE GENOMIC DNA]</scope>
    <source>
        <strain evidence="8 9">KCTC 12866</strain>
    </source>
</reference>
<dbReference type="InterPro" id="IPR038987">
    <property type="entry name" value="MoeA-like"/>
</dbReference>
<dbReference type="SMART" id="SM00852">
    <property type="entry name" value="MoCF_biosynth"/>
    <property type="match status" value="1"/>
</dbReference>
<dbReference type="PANTHER" id="PTHR10192">
    <property type="entry name" value="MOLYBDOPTERIN BIOSYNTHESIS PROTEIN"/>
    <property type="match status" value="1"/>
</dbReference>
<evidence type="ECO:0000259" key="7">
    <source>
        <dbReference type="SMART" id="SM00852"/>
    </source>
</evidence>
<comment type="pathway">
    <text evidence="2 6">Cofactor biosynthesis; molybdopterin biosynthesis.</text>
</comment>